<feature type="transmembrane region" description="Helical" evidence="1">
    <location>
        <begin position="62"/>
        <end position="81"/>
    </location>
</feature>
<name>A0ABR7LNN1_9ACTN</name>
<dbReference type="EMBL" id="JABVEC010000008">
    <property type="protein sequence ID" value="MBC6466459.1"/>
    <property type="molecule type" value="Genomic_DNA"/>
</dbReference>
<keyword evidence="3" id="KW-1185">Reference proteome</keyword>
<evidence type="ECO:0000313" key="3">
    <source>
        <dbReference type="Proteomes" id="UP000805614"/>
    </source>
</evidence>
<proteinExistence type="predicted"/>
<keyword evidence="1" id="KW-0472">Membrane</keyword>
<reference evidence="2 3" key="1">
    <citation type="submission" date="2020-06" db="EMBL/GenBank/DDBJ databases">
        <title>Actinomadura xiongansis sp. nov., isolated from soil of Baiyangdian.</title>
        <authorList>
            <person name="Zhang X."/>
        </authorList>
    </citation>
    <scope>NUCLEOTIDE SEQUENCE [LARGE SCALE GENOMIC DNA]</scope>
    <source>
        <strain evidence="2 3">HBUM206468</strain>
    </source>
</reference>
<feature type="transmembrane region" description="Helical" evidence="1">
    <location>
        <begin position="36"/>
        <end position="55"/>
    </location>
</feature>
<sequence length="187" mass="19240">MPARPVFRLARAVVFATVCVVLAAVGHMAAGRPVAPGSAGVGLAIVAGVTVLLAGQERSFPTIVGGLLGGQFVLHALFAQAGGGGHHHAPEVLTHPGGGRPAMTLAHVSAALLTAWWLRRGEAVLWTLARRIAAAVVRPLALPGAPHPASPRLSVPPEDPPLRRLLAPLRHVVILRGPPAELSAPYI</sequence>
<protein>
    <submittedName>
        <fullName evidence="2">MFS transporter</fullName>
    </submittedName>
</protein>
<feature type="transmembrane region" description="Helical" evidence="1">
    <location>
        <begin position="12"/>
        <end position="30"/>
    </location>
</feature>
<feature type="transmembrane region" description="Helical" evidence="1">
    <location>
        <begin position="101"/>
        <end position="118"/>
    </location>
</feature>
<evidence type="ECO:0000256" key="1">
    <source>
        <dbReference type="SAM" id="Phobius"/>
    </source>
</evidence>
<keyword evidence="1" id="KW-1133">Transmembrane helix</keyword>
<dbReference type="Proteomes" id="UP000805614">
    <property type="component" value="Unassembled WGS sequence"/>
</dbReference>
<accession>A0ABR7LNN1</accession>
<evidence type="ECO:0000313" key="2">
    <source>
        <dbReference type="EMBL" id="MBC6466459.1"/>
    </source>
</evidence>
<dbReference type="RefSeq" id="WP_187243470.1">
    <property type="nucleotide sequence ID" value="NZ_BAAAOK010000009.1"/>
</dbReference>
<gene>
    <name evidence="2" type="ORF">HKK74_13220</name>
</gene>
<organism evidence="2 3">
    <name type="scientific">Actinomadura alba</name>
    <dbReference type="NCBI Taxonomy" id="406431"/>
    <lineage>
        <taxon>Bacteria</taxon>
        <taxon>Bacillati</taxon>
        <taxon>Actinomycetota</taxon>
        <taxon>Actinomycetes</taxon>
        <taxon>Streptosporangiales</taxon>
        <taxon>Thermomonosporaceae</taxon>
        <taxon>Actinomadura</taxon>
    </lineage>
</organism>
<comment type="caution">
    <text evidence="2">The sequence shown here is derived from an EMBL/GenBank/DDBJ whole genome shotgun (WGS) entry which is preliminary data.</text>
</comment>
<keyword evidence="1" id="KW-0812">Transmembrane</keyword>